<feature type="transmembrane region" description="Helical" evidence="6">
    <location>
        <begin position="423"/>
        <end position="444"/>
    </location>
</feature>
<evidence type="ECO:0000256" key="1">
    <source>
        <dbReference type="ARBA" id="ARBA00004141"/>
    </source>
</evidence>
<feature type="transmembrane region" description="Helical" evidence="6">
    <location>
        <begin position="110"/>
        <end position="127"/>
    </location>
</feature>
<feature type="transmembrane region" description="Helical" evidence="6">
    <location>
        <begin position="489"/>
        <end position="510"/>
    </location>
</feature>
<feature type="transmembrane region" description="Helical" evidence="6">
    <location>
        <begin position="589"/>
        <end position="609"/>
    </location>
</feature>
<dbReference type="PANTHER" id="PTHR11785:SF514">
    <property type="entry name" value="B(0,+)-TYPE AMINO ACID TRANSPORTER 1-LIKE PROTEIN"/>
    <property type="match status" value="1"/>
</dbReference>
<reference evidence="7 8" key="1">
    <citation type="journal article" date="2015" name="Nat. Commun.">
        <title>Outbred genome sequencing and CRISPR/Cas9 gene editing in butterflies.</title>
        <authorList>
            <person name="Li X."/>
            <person name="Fan D."/>
            <person name="Zhang W."/>
            <person name="Liu G."/>
            <person name="Zhang L."/>
            <person name="Zhao L."/>
            <person name="Fang X."/>
            <person name="Chen L."/>
            <person name="Dong Y."/>
            <person name="Chen Y."/>
            <person name="Ding Y."/>
            <person name="Zhao R."/>
            <person name="Feng M."/>
            <person name="Zhu Y."/>
            <person name="Feng Y."/>
            <person name="Jiang X."/>
            <person name="Zhu D."/>
            <person name="Xiang H."/>
            <person name="Feng X."/>
            <person name="Li S."/>
            <person name="Wang J."/>
            <person name="Zhang G."/>
            <person name="Kronforst M.R."/>
            <person name="Wang W."/>
        </authorList>
    </citation>
    <scope>NUCLEOTIDE SEQUENCE [LARGE SCALE GENOMIC DNA]</scope>
    <source>
        <strain evidence="7">Ya'a_city_454_Pm</strain>
        <tissue evidence="7">Whole body</tissue>
    </source>
</reference>
<evidence type="ECO:0000256" key="6">
    <source>
        <dbReference type="SAM" id="Phobius"/>
    </source>
</evidence>
<feature type="transmembrane region" description="Helical" evidence="6">
    <location>
        <begin position="561"/>
        <end position="583"/>
    </location>
</feature>
<dbReference type="PANTHER" id="PTHR11785">
    <property type="entry name" value="AMINO ACID TRANSPORTER"/>
    <property type="match status" value="1"/>
</dbReference>
<feature type="transmembrane region" description="Helical" evidence="6">
    <location>
        <begin position="621"/>
        <end position="643"/>
    </location>
</feature>
<gene>
    <name evidence="7" type="ORF">RR48_07192</name>
</gene>
<keyword evidence="2 6" id="KW-0812">Transmembrane</keyword>
<dbReference type="GO" id="GO:0015179">
    <property type="term" value="F:L-amino acid transmembrane transporter activity"/>
    <property type="evidence" value="ECO:0007669"/>
    <property type="project" value="TreeGrafter"/>
</dbReference>
<evidence type="ECO:0000256" key="4">
    <source>
        <dbReference type="ARBA" id="ARBA00023136"/>
    </source>
</evidence>
<dbReference type="Proteomes" id="UP000053240">
    <property type="component" value="Unassembled WGS sequence"/>
</dbReference>
<dbReference type="GO" id="GO:0016020">
    <property type="term" value="C:membrane"/>
    <property type="evidence" value="ECO:0007669"/>
    <property type="project" value="UniProtKB-SubCell"/>
</dbReference>
<name>A0A194RIQ7_PAPMA</name>
<dbReference type="AlphaFoldDB" id="A0A194RIQ7"/>
<evidence type="ECO:0000256" key="5">
    <source>
        <dbReference type="SAM" id="MobiDB-lite"/>
    </source>
</evidence>
<feature type="compositionally biased region" description="Basic and acidic residues" evidence="5">
    <location>
        <begin position="1"/>
        <end position="12"/>
    </location>
</feature>
<dbReference type="InParanoid" id="A0A194RIQ7"/>
<comment type="subcellular location">
    <subcellularLocation>
        <location evidence="1">Membrane</location>
        <topology evidence="1">Multi-pass membrane protein</topology>
    </subcellularLocation>
</comment>
<dbReference type="Gene3D" id="1.20.1740.10">
    <property type="entry name" value="Amino acid/polyamine transporter I"/>
    <property type="match status" value="2"/>
</dbReference>
<keyword evidence="4 6" id="KW-0472">Membrane</keyword>
<sequence>MTSKEAALEKCDGANGTSTGGSSVKLKRELGLFSAVNLILGVMIGSGIFVSPSSALEHSGSVGLCLIIWTLSGIISLLGALSFAELGTVLGKSGAEYSYFQEAFGNIHKYWGPLPSFICAWIYVVILRPAEVAIIVMTFAEYAIQPFTLDLESNYKDTAIKLASLAALCKMDVNSSVRTKEVLSQELRSLRDRSVHICKAIESSPNEVLIPNKDKTLNYVAGLQKELETSNTTITTDNNLLTTQFLSEMKERTDDVEKHIAFTKGLIHDVDAEIERLQNLIITAKEVRNSPMVEKKDIQPHHIEKAKEKFHILKQELRGLIYSLFPKCSGLITEVLAELMRARLDVSSNGYITCTAENIPAVELLMDANLVIVMTYINITSVKLFVKVQNIFGICKVFACLIVIGGGIYEIAKGNTYNLSKGFEGSTTSPGGIALALYSGLWAYDGWNSVTVVTEEIINPGVNVPLSISIAVPLITGLYVFMNVAYMTVLSYAEMTSVPAVAVAFGARVLGPAAFLIPLGVAIATFGCAMSVQFGVTRVCYTAARGGHMLEVFSYVNLKRLTPAPAVALQALLTSVFILVGNIRTLIEFASWFLWFFYGLAMVALLVLRRTQADKPRPYKVPTLVPCFVLIVAIFLSILPIVHDPSVKYLMAIGFIVLGVGVYTVFVYYKKTPTAFLRKFTFLTQVLFESVPPNDHQD</sequence>
<proteinExistence type="predicted"/>
<organism evidence="7 8">
    <name type="scientific">Papilio machaon</name>
    <name type="common">Old World swallowtail butterfly</name>
    <dbReference type="NCBI Taxonomy" id="76193"/>
    <lineage>
        <taxon>Eukaryota</taxon>
        <taxon>Metazoa</taxon>
        <taxon>Ecdysozoa</taxon>
        <taxon>Arthropoda</taxon>
        <taxon>Hexapoda</taxon>
        <taxon>Insecta</taxon>
        <taxon>Pterygota</taxon>
        <taxon>Neoptera</taxon>
        <taxon>Endopterygota</taxon>
        <taxon>Lepidoptera</taxon>
        <taxon>Glossata</taxon>
        <taxon>Ditrysia</taxon>
        <taxon>Papilionoidea</taxon>
        <taxon>Papilionidae</taxon>
        <taxon>Papilioninae</taxon>
        <taxon>Papilio</taxon>
    </lineage>
</organism>
<evidence type="ECO:0000256" key="2">
    <source>
        <dbReference type="ARBA" id="ARBA00022692"/>
    </source>
</evidence>
<dbReference type="Pfam" id="PF13520">
    <property type="entry name" value="AA_permease_2"/>
    <property type="match status" value="2"/>
</dbReference>
<keyword evidence="8" id="KW-1185">Reference proteome</keyword>
<feature type="region of interest" description="Disordered" evidence="5">
    <location>
        <begin position="1"/>
        <end position="21"/>
    </location>
</feature>
<evidence type="ECO:0000256" key="3">
    <source>
        <dbReference type="ARBA" id="ARBA00022989"/>
    </source>
</evidence>
<dbReference type="InterPro" id="IPR002293">
    <property type="entry name" value="AA/rel_permease1"/>
</dbReference>
<dbReference type="EMBL" id="KQ460118">
    <property type="protein sequence ID" value="KPJ17708.1"/>
    <property type="molecule type" value="Genomic_DNA"/>
</dbReference>
<dbReference type="STRING" id="76193.A0A194RIQ7"/>
<protein>
    <submittedName>
        <fullName evidence="7">B(0,+)-type amino acid transporter 1</fullName>
    </submittedName>
</protein>
<feature type="transmembrane region" description="Helical" evidence="6">
    <location>
        <begin position="391"/>
        <end position="411"/>
    </location>
</feature>
<keyword evidence="3 6" id="KW-1133">Transmembrane helix</keyword>
<evidence type="ECO:0000313" key="7">
    <source>
        <dbReference type="EMBL" id="KPJ17708.1"/>
    </source>
</evidence>
<feature type="transmembrane region" description="Helical" evidence="6">
    <location>
        <begin position="464"/>
        <end position="482"/>
    </location>
</feature>
<feature type="transmembrane region" description="Helical" evidence="6">
    <location>
        <begin position="30"/>
        <end position="50"/>
    </location>
</feature>
<feature type="transmembrane region" description="Helical" evidence="6">
    <location>
        <begin position="62"/>
        <end position="84"/>
    </location>
</feature>
<feature type="transmembrane region" description="Helical" evidence="6">
    <location>
        <begin position="649"/>
        <end position="669"/>
    </location>
</feature>
<feature type="transmembrane region" description="Helical" evidence="6">
    <location>
        <begin position="516"/>
        <end position="541"/>
    </location>
</feature>
<dbReference type="InterPro" id="IPR050598">
    <property type="entry name" value="AminoAcid_Transporter"/>
</dbReference>
<evidence type="ECO:0000313" key="8">
    <source>
        <dbReference type="Proteomes" id="UP000053240"/>
    </source>
</evidence>
<accession>A0A194RIQ7</accession>